<feature type="compositionally biased region" description="Basic and acidic residues" evidence="1">
    <location>
        <begin position="64"/>
        <end position="82"/>
    </location>
</feature>
<feature type="compositionally biased region" description="Basic and acidic residues" evidence="1">
    <location>
        <begin position="26"/>
        <end position="38"/>
    </location>
</feature>
<evidence type="ECO:0000256" key="1">
    <source>
        <dbReference type="SAM" id="MobiDB-lite"/>
    </source>
</evidence>
<feature type="compositionally biased region" description="Basic and acidic residues" evidence="1">
    <location>
        <begin position="47"/>
        <end position="57"/>
    </location>
</feature>
<reference evidence="2 3" key="1">
    <citation type="submission" date="2018-11" db="EMBL/GenBank/DDBJ databases">
        <authorList>
            <consortium name="Pathogen Informatics"/>
        </authorList>
    </citation>
    <scope>NUCLEOTIDE SEQUENCE [LARGE SCALE GENOMIC DNA]</scope>
    <source>
        <strain evidence="2 3">Zambia</strain>
    </source>
</reference>
<evidence type="ECO:0000313" key="3">
    <source>
        <dbReference type="Proteomes" id="UP000277204"/>
    </source>
</evidence>
<proteinExistence type="predicted"/>
<feature type="region of interest" description="Disordered" evidence="1">
    <location>
        <begin position="1"/>
        <end position="100"/>
    </location>
</feature>
<organism evidence="2 3">
    <name type="scientific">Schistosoma margrebowiei</name>
    <dbReference type="NCBI Taxonomy" id="48269"/>
    <lineage>
        <taxon>Eukaryota</taxon>
        <taxon>Metazoa</taxon>
        <taxon>Spiralia</taxon>
        <taxon>Lophotrochozoa</taxon>
        <taxon>Platyhelminthes</taxon>
        <taxon>Trematoda</taxon>
        <taxon>Digenea</taxon>
        <taxon>Strigeidida</taxon>
        <taxon>Schistosomatoidea</taxon>
        <taxon>Schistosomatidae</taxon>
        <taxon>Schistosoma</taxon>
    </lineage>
</organism>
<protein>
    <submittedName>
        <fullName evidence="2">Uncharacterized protein</fullName>
    </submittedName>
</protein>
<keyword evidence="3" id="KW-1185">Reference proteome</keyword>
<name>A0A183L8L2_9TREM</name>
<sequence>MDLYLNPEQDSRKQKQENTSNNSLTRTEKVKAHSKNTEANKQGKKSIRTDMQKHLEELATTEDEAAREGNMKQLHDITEKLAGEASRPETGQTQRMKDNH</sequence>
<dbReference type="EMBL" id="UZAI01000022">
    <property type="protein sequence ID" value="VDO36587.1"/>
    <property type="molecule type" value="Genomic_DNA"/>
</dbReference>
<gene>
    <name evidence="2" type="ORF">SMRZ_LOCUS137</name>
</gene>
<dbReference type="Proteomes" id="UP000277204">
    <property type="component" value="Unassembled WGS sequence"/>
</dbReference>
<evidence type="ECO:0000313" key="2">
    <source>
        <dbReference type="EMBL" id="VDO36587.1"/>
    </source>
</evidence>
<dbReference type="AlphaFoldDB" id="A0A183L8L2"/>
<accession>A0A183L8L2</accession>